<organism evidence="1 2">
    <name type="scientific">Stylonychia lemnae</name>
    <name type="common">Ciliate</name>
    <dbReference type="NCBI Taxonomy" id="5949"/>
    <lineage>
        <taxon>Eukaryota</taxon>
        <taxon>Sar</taxon>
        <taxon>Alveolata</taxon>
        <taxon>Ciliophora</taxon>
        <taxon>Intramacronucleata</taxon>
        <taxon>Spirotrichea</taxon>
        <taxon>Stichotrichia</taxon>
        <taxon>Sporadotrichida</taxon>
        <taxon>Oxytrichidae</taxon>
        <taxon>Stylonychinae</taxon>
        <taxon>Stylonychia</taxon>
    </lineage>
</organism>
<name>A0A078ATQ7_STYLE</name>
<dbReference type="InParanoid" id="A0A078ATQ7"/>
<dbReference type="Proteomes" id="UP000039865">
    <property type="component" value="Unassembled WGS sequence"/>
</dbReference>
<protein>
    <submittedName>
        <fullName evidence="1">Uncharacterized protein</fullName>
    </submittedName>
</protein>
<reference evidence="1 2" key="1">
    <citation type="submission" date="2014-06" db="EMBL/GenBank/DDBJ databases">
        <authorList>
            <person name="Swart Estienne"/>
        </authorList>
    </citation>
    <scope>NUCLEOTIDE SEQUENCE [LARGE SCALE GENOMIC DNA]</scope>
    <source>
        <strain evidence="1 2">130c</strain>
    </source>
</reference>
<accession>A0A078ATQ7</accession>
<gene>
    <name evidence="1" type="primary">Contig13010.g13870</name>
    <name evidence="1" type="ORF">STYLEM_14711</name>
</gene>
<keyword evidence="2" id="KW-1185">Reference proteome</keyword>
<evidence type="ECO:0000313" key="1">
    <source>
        <dbReference type="EMBL" id="CDW85629.1"/>
    </source>
</evidence>
<evidence type="ECO:0000313" key="2">
    <source>
        <dbReference type="Proteomes" id="UP000039865"/>
    </source>
</evidence>
<proteinExistence type="predicted"/>
<dbReference type="EMBL" id="CCKQ01013914">
    <property type="protein sequence ID" value="CDW85629.1"/>
    <property type="molecule type" value="Genomic_DNA"/>
</dbReference>
<sequence length="171" mass="19255">MALFFQAGSKAYAGLSIKGLYSDQSEQTLSAFLYTYEADSPYDISNDQLFQKQYEDCPLLRCYKNQTNTALTIYHLNSSGLIESSQTILIKLYDQCLDVKQFSSPRVYVMLKNSTAIFVAKIDYDNLNAIISDFSYIAKQTSKLSSGFITESEASYVVGGLDFLTQNTYVF</sequence>
<dbReference type="AlphaFoldDB" id="A0A078ATQ7"/>